<keyword evidence="1" id="KW-0472">Membrane</keyword>
<dbReference type="EMBL" id="MF600313">
    <property type="protein sequence ID" value="AVN58423.1"/>
    <property type="molecule type" value="Genomic_DNA"/>
</dbReference>
<keyword evidence="2" id="KW-0614">Plasmid</keyword>
<proteinExistence type="predicted"/>
<keyword evidence="1" id="KW-1133">Transmembrane helix</keyword>
<protein>
    <submittedName>
        <fullName evidence="2">Uncharacterized protein</fullName>
    </submittedName>
</protein>
<dbReference type="RefSeq" id="WP_155921880.1">
    <property type="nucleotide sequence ID" value="NZ_MF600313.1"/>
</dbReference>
<organism evidence="2">
    <name type="scientific">Mycolicibacterium sp. CBMA 213</name>
    <dbReference type="NCBI Taxonomy" id="1968788"/>
    <lineage>
        <taxon>Bacteria</taxon>
        <taxon>Bacillati</taxon>
        <taxon>Actinomycetota</taxon>
        <taxon>Actinomycetes</taxon>
        <taxon>Mycobacteriales</taxon>
        <taxon>Mycobacteriaceae</taxon>
        <taxon>Mycolicibacterium</taxon>
    </lineage>
</organism>
<keyword evidence="1" id="KW-0812">Transmembrane</keyword>
<evidence type="ECO:0000256" key="1">
    <source>
        <dbReference type="SAM" id="Phobius"/>
    </source>
</evidence>
<dbReference type="AlphaFoldDB" id="A0A343VR99"/>
<feature type="transmembrane region" description="Helical" evidence="1">
    <location>
        <begin position="46"/>
        <end position="65"/>
    </location>
</feature>
<sequence length="66" mass="6772">MSAPAGILMWIGLAFAVAGSLLALFTTRTSQLNTVPTLRAALTPTLILGVGALLLIISAVLQFAGY</sequence>
<name>A0A343VR99_9MYCO</name>
<gene>
    <name evidence="2" type="ORF">B5P44_p00128</name>
</gene>
<geneLocation type="plasmid" evidence="2">
    <name>pCBMA213_1</name>
</geneLocation>
<evidence type="ECO:0000313" key="2">
    <source>
        <dbReference type="EMBL" id="AVN58423.1"/>
    </source>
</evidence>
<accession>A0A343VR99</accession>
<reference evidence="2" key="1">
    <citation type="journal article" date="2018" name="Front. Microbiol.">
        <title>Beyond the Limits: tRNA Array Units in Mycobacterium Genomes.</title>
        <authorList>
            <person name="Morgado S.M."/>
            <person name="Vicente A.C."/>
        </authorList>
    </citation>
    <scope>NUCLEOTIDE SEQUENCE</scope>
    <source>
        <strain evidence="2">CBMA 213</strain>
        <plasmid evidence="2">pCBMA213_1</plasmid>
    </source>
</reference>
<feature type="transmembrane region" description="Helical" evidence="1">
    <location>
        <begin position="6"/>
        <end position="25"/>
    </location>
</feature>